<dbReference type="Proteomes" id="UP000254412">
    <property type="component" value="Unassembled WGS sequence"/>
</dbReference>
<keyword evidence="1" id="KW-1133">Transmembrane helix</keyword>
<dbReference type="EMBL" id="UHDS01000001">
    <property type="protein sequence ID" value="SUM54197.1"/>
    <property type="molecule type" value="Genomic_DNA"/>
</dbReference>
<reference evidence="3 5" key="1">
    <citation type="journal article" date="2016" name="Front. Microbiol.">
        <title>Comprehensive Phylogenetic Analysis of Bovine Non-aureus Staphylococci Species Based on Whole-Genome Sequencing.</title>
        <authorList>
            <person name="Naushad S."/>
            <person name="Barkema H.W."/>
            <person name="Luby C."/>
            <person name="Condas L.A."/>
            <person name="Nobrega D.B."/>
            <person name="Carson D.A."/>
            <person name="De Buck J."/>
        </authorList>
    </citation>
    <scope>NUCLEOTIDE SEQUENCE [LARGE SCALE GENOMIC DNA]</scope>
    <source>
        <strain evidence="3 5">SNUC 4337</strain>
    </source>
</reference>
<name>A0A291JI78_9STAP</name>
<evidence type="ECO:0000313" key="7">
    <source>
        <dbReference type="Proteomes" id="UP000664081"/>
    </source>
</evidence>
<dbReference type="GeneID" id="66775887"/>
<sequence length="87" mass="10332">MRKTFLFDLLSLFFIAIGYMLIITLILFSFDFLEIQTTGSSFLETLSTITIFQFFNHDIFNGLFTLFLIVSFLLFLYKTIELYQKNK</sequence>
<dbReference type="Proteomes" id="UP000240400">
    <property type="component" value="Unassembled WGS sequence"/>
</dbReference>
<reference evidence="4 6" key="3">
    <citation type="submission" date="2018-06" db="EMBL/GenBank/DDBJ databases">
        <authorList>
            <consortium name="Pathogen Informatics"/>
            <person name="Doyle S."/>
        </authorList>
    </citation>
    <scope>NUCLEOTIDE SEQUENCE [LARGE SCALE GENOMIC DNA]</scope>
    <source>
        <strain evidence="4 6">NCTC13834</strain>
    </source>
</reference>
<proteinExistence type="predicted"/>
<accession>A0A291JI78</accession>
<dbReference type="EMBL" id="JAFNLT010000002">
    <property type="protein sequence ID" value="MBO1226256.1"/>
    <property type="molecule type" value="Genomic_DNA"/>
</dbReference>
<evidence type="ECO:0000313" key="4">
    <source>
        <dbReference type="EMBL" id="SUM54197.1"/>
    </source>
</evidence>
<keyword evidence="1" id="KW-0812">Transmembrane</keyword>
<dbReference type="EMBL" id="PZHR01000098">
    <property type="protein sequence ID" value="PTK57720.1"/>
    <property type="molecule type" value="Genomic_DNA"/>
</dbReference>
<keyword evidence="1" id="KW-0472">Membrane</keyword>
<evidence type="ECO:0000313" key="6">
    <source>
        <dbReference type="Proteomes" id="UP000254412"/>
    </source>
</evidence>
<feature type="transmembrane region" description="Helical" evidence="1">
    <location>
        <begin position="12"/>
        <end position="33"/>
    </location>
</feature>
<reference evidence="3" key="2">
    <citation type="submission" date="2018-03" db="EMBL/GenBank/DDBJ databases">
        <authorList>
            <person name="Keele B.F."/>
        </authorList>
    </citation>
    <scope>NUCLEOTIDE SEQUENCE</scope>
    <source>
        <strain evidence="3">SNUC 4337</strain>
    </source>
</reference>
<feature type="transmembrane region" description="Helical" evidence="1">
    <location>
        <begin position="59"/>
        <end position="77"/>
    </location>
</feature>
<dbReference type="KEGG" id="snl:BJD96_02215"/>
<dbReference type="RefSeq" id="WP_096808410.1">
    <property type="nucleotide sequence ID" value="NZ_BMCF01000001.1"/>
</dbReference>
<evidence type="ECO:0000256" key="1">
    <source>
        <dbReference type="SAM" id="Phobius"/>
    </source>
</evidence>
<protein>
    <submittedName>
        <fullName evidence="3">Uncharacterized protein</fullName>
    </submittedName>
</protein>
<keyword evidence="7" id="KW-1185">Reference proteome</keyword>
<dbReference type="AlphaFoldDB" id="A0A291JI78"/>
<dbReference type="Proteomes" id="UP000664081">
    <property type="component" value="Unassembled WGS sequence"/>
</dbReference>
<reference evidence="2 7" key="4">
    <citation type="submission" date="2021-03" db="EMBL/GenBank/DDBJ databases">
        <title>Staphylococci and Mammaliicocci in bats.</title>
        <authorList>
            <person name="Fountain K."/>
        </authorList>
    </citation>
    <scope>NUCLEOTIDE SEQUENCE [LARGE SCALE GENOMIC DNA]</scope>
    <source>
        <strain evidence="2 7">18_1_E_SW</strain>
    </source>
</reference>
<evidence type="ECO:0000313" key="5">
    <source>
        <dbReference type="Proteomes" id="UP000240400"/>
    </source>
</evidence>
<evidence type="ECO:0000313" key="2">
    <source>
        <dbReference type="EMBL" id="MBO1226256.1"/>
    </source>
</evidence>
<dbReference type="OrthoDB" id="2409014at2"/>
<organism evidence="3 5">
    <name type="scientific">Staphylococcus nepalensis</name>
    <dbReference type="NCBI Taxonomy" id="214473"/>
    <lineage>
        <taxon>Bacteria</taxon>
        <taxon>Bacillati</taxon>
        <taxon>Bacillota</taxon>
        <taxon>Bacilli</taxon>
        <taxon>Bacillales</taxon>
        <taxon>Staphylococcaceae</taxon>
        <taxon>Staphylococcus</taxon>
    </lineage>
</organism>
<gene>
    <name evidence="3" type="ORF">BUZ61_12145</name>
    <name evidence="2" type="ORF">J3T88_02830</name>
    <name evidence="4" type="ORF">NCTC13834_00482</name>
</gene>
<evidence type="ECO:0000313" key="3">
    <source>
        <dbReference type="EMBL" id="PTK57720.1"/>
    </source>
</evidence>